<protein>
    <recommendedName>
        <fullName evidence="1">MoaF-like domain-containing protein</fullName>
    </recommendedName>
</protein>
<dbReference type="HOGENOM" id="CLU_2824469_0_0_9"/>
<accession>E6LFK0</accession>
<dbReference type="OrthoDB" id="8441428at2"/>
<comment type="caution">
    <text evidence="2">The sequence shown here is derived from an EMBL/GenBank/DDBJ whole genome shotgun (WGS) entry which is preliminary data.</text>
</comment>
<gene>
    <name evidence="2" type="ORF">HMPREF9088_1140</name>
</gene>
<reference evidence="2 3" key="1">
    <citation type="submission" date="2010-12" db="EMBL/GenBank/DDBJ databases">
        <authorList>
            <person name="Muzny D."/>
            <person name="Qin X."/>
            <person name="Deng J."/>
            <person name="Jiang H."/>
            <person name="Liu Y."/>
            <person name="Qu J."/>
            <person name="Song X.-Z."/>
            <person name="Zhang L."/>
            <person name="Thornton R."/>
            <person name="Coyle M."/>
            <person name="Francisco L."/>
            <person name="Jackson L."/>
            <person name="Javaid M."/>
            <person name="Korchina V."/>
            <person name="Kovar C."/>
            <person name="Mata R."/>
            <person name="Mathew T."/>
            <person name="Ngo R."/>
            <person name="Nguyen L."/>
            <person name="Nguyen N."/>
            <person name="Okwuonu G."/>
            <person name="Ongeri F."/>
            <person name="Pham C."/>
            <person name="Simmons D."/>
            <person name="Wilczek-Boney K."/>
            <person name="Hale W."/>
            <person name="Jakkamsetti A."/>
            <person name="Pham P."/>
            <person name="Ruth R."/>
            <person name="San Lucas F."/>
            <person name="Warren J."/>
            <person name="Zhang J."/>
            <person name="Zhao Z."/>
            <person name="Zhou C."/>
            <person name="Zhu D."/>
            <person name="Lee S."/>
            <person name="Bess C."/>
            <person name="Blankenburg K."/>
            <person name="Forbes L."/>
            <person name="Fu Q."/>
            <person name="Gubbala S."/>
            <person name="Hirani K."/>
            <person name="Jayaseelan J.C."/>
            <person name="Lara F."/>
            <person name="Munidasa M."/>
            <person name="Palculict T."/>
            <person name="Patil S."/>
            <person name="Pu L.-L."/>
            <person name="Saada N."/>
            <person name="Tang L."/>
            <person name="Weissenberger G."/>
            <person name="Zhu Y."/>
            <person name="Hemphill L."/>
            <person name="Shang Y."/>
            <person name="Youmans B."/>
            <person name="Ayvaz T."/>
            <person name="Ross M."/>
            <person name="Santibanez J."/>
            <person name="Aqrawi P."/>
            <person name="Gross S."/>
            <person name="Joshi V."/>
            <person name="Fowler G."/>
            <person name="Nazareth L."/>
            <person name="Reid J."/>
            <person name="Worley K."/>
            <person name="Petrosino J."/>
            <person name="Highlander S."/>
            <person name="Gibbs R."/>
        </authorList>
    </citation>
    <scope>NUCLEOTIDE SEQUENCE [LARGE SCALE GENOMIC DNA]</scope>
    <source>
        <strain evidence="3">DSM 15952 / CCUG 50447 / LMG 22039 / TP 1.5</strain>
    </source>
</reference>
<proteinExistence type="predicted"/>
<dbReference type="InterPro" id="IPR053892">
    <property type="entry name" value="MoaF-like"/>
</dbReference>
<evidence type="ECO:0000313" key="2">
    <source>
        <dbReference type="EMBL" id="EFU73962.1"/>
    </source>
</evidence>
<sequence length="66" mass="7570">MTVVEDANYAARTVNHFKPQITHLQDTLYLITWVEEDTGNTVTHIDAFVRGISYTNITDLAPKSFW</sequence>
<evidence type="ECO:0000259" key="1">
    <source>
        <dbReference type="Pfam" id="PF22036"/>
    </source>
</evidence>
<dbReference type="Proteomes" id="UP000010296">
    <property type="component" value="Unassembled WGS sequence"/>
</dbReference>
<organism evidence="2 3">
    <name type="scientific">Enterococcus italicus (strain DSM 15952 / CCUG 50447 / LMG 22039 / TP 1.5)</name>
    <dbReference type="NCBI Taxonomy" id="888064"/>
    <lineage>
        <taxon>Bacteria</taxon>
        <taxon>Bacillati</taxon>
        <taxon>Bacillota</taxon>
        <taxon>Bacilli</taxon>
        <taxon>Lactobacillales</taxon>
        <taxon>Enterococcaceae</taxon>
        <taxon>Enterococcus</taxon>
    </lineage>
</organism>
<feature type="domain" description="MoaF-like" evidence="1">
    <location>
        <begin position="4"/>
        <end position="59"/>
    </location>
</feature>
<keyword evidence="3" id="KW-1185">Reference proteome</keyword>
<evidence type="ECO:0000313" key="3">
    <source>
        <dbReference type="Proteomes" id="UP000010296"/>
    </source>
</evidence>
<dbReference type="STRING" id="888064.HMPREF9088_1140"/>
<name>E6LFK0_ENTI1</name>
<dbReference type="EMBL" id="AEPV01000041">
    <property type="protein sequence ID" value="EFU73962.1"/>
    <property type="molecule type" value="Genomic_DNA"/>
</dbReference>
<dbReference type="Pfam" id="PF22036">
    <property type="entry name" value="MoaF_like"/>
    <property type="match status" value="1"/>
</dbReference>
<dbReference type="AlphaFoldDB" id="E6LFK0"/>